<feature type="transmembrane region" description="Helical" evidence="1">
    <location>
        <begin position="114"/>
        <end position="131"/>
    </location>
</feature>
<keyword evidence="1" id="KW-0472">Membrane</keyword>
<reference evidence="3" key="1">
    <citation type="journal article" date="2019" name="Int. J. Syst. Evol. Microbiol.">
        <title>The Global Catalogue of Microorganisms (GCM) 10K type strain sequencing project: providing services to taxonomists for standard genome sequencing and annotation.</title>
        <authorList>
            <consortium name="The Broad Institute Genomics Platform"/>
            <consortium name="The Broad Institute Genome Sequencing Center for Infectious Disease"/>
            <person name="Wu L."/>
            <person name="Ma J."/>
        </authorList>
    </citation>
    <scope>NUCLEOTIDE SEQUENCE [LARGE SCALE GENOMIC DNA]</scope>
    <source>
        <strain evidence="3">Q85</strain>
    </source>
</reference>
<comment type="caution">
    <text evidence="2">The sequence shown here is derived from an EMBL/GenBank/DDBJ whole genome shotgun (WGS) entry which is preliminary data.</text>
</comment>
<accession>A0ABW4NFG5</accession>
<dbReference type="RefSeq" id="WP_380941056.1">
    <property type="nucleotide sequence ID" value="NZ_JBHUFC010000006.1"/>
</dbReference>
<keyword evidence="3" id="KW-1185">Reference proteome</keyword>
<dbReference type="Proteomes" id="UP001597283">
    <property type="component" value="Unassembled WGS sequence"/>
</dbReference>
<keyword evidence="1" id="KW-0812">Transmembrane</keyword>
<feature type="transmembrane region" description="Helical" evidence="1">
    <location>
        <begin position="143"/>
        <end position="164"/>
    </location>
</feature>
<dbReference type="EMBL" id="JBHUFC010000006">
    <property type="protein sequence ID" value="MFD1788668.1"/>
    <property type="molecule type" value="Genomic_DNA"/>
</dbReference>
<evidence type="ECO:0000313" key="2">
    <source>
        <dbReference type="EMBL" id="MFD1788668.1"/>
    </source>
</evidence>
<evidence type="ECO:0000313" key="3">
    <source>
        <dbReference type="Proteomes" id="UP001597283"/>
    </source>
</evidence>
<protein>
    <submittedName>
        <fullName evidence="2">Rod shape-determining protein MreD</fullName>
    </submittedName>
</protein>
<feature type="transmembrane region" description="Helical" evidence="1">
    <location>
        <begin position="20"/>
        <end position="45"/>
    </location>
</feature>
<feature type="transmembrane region" description="Helical" evidence="1">
    <location>
        <begin position="84"/>
        <end position="102"/>
    </location>
</feature>
<evidence type="ECO:0000256" key="1">
    <source>
        <dbReference type="SAM" id="Phobius"/>
    </source>
</evidence>
<proteinExistence type="predicted"/>
<organism evidence="2 3">
    <name type="scientific">Sphingomonas floccifaciens</name>
    <dbReference type="NCBI Taxonomy" id="1844115"/>
    <lineage>
        <taxon>Bacteria</taxon>
        <taxon>Pseudomonadati</taxon>
        <taxon>Pseudomonadota</taxon>
        <taxon>Alphaproteobacteria</taxon>
        <taxon>Sphingomonadales</taxon>
        <taxon>Sphingomonadaceae</taxon>
        <taxon>Sphingomonas</taxon>
    </lineage>
</organism>
<keyword evidence="1" id="KW-1133">Transmembrane helix</keyword>
<sequence>MRPPRPSKFGEPISARRRSLIAAAVVMAGSLLPVLVPLISVVPYLPPLGLLFLLAWRQRSPDILPVWAGAPLGLWDDLLSGHPLGSATSLWTLILIGIDLVDNRLVWRDFWQDWLVAGGAVAGFLIGARLAGTPLVAHVDTVLMIQIAIAAALYPLAAATCGWVDAMGQQRR</sequence>
<gene>
    <name evidence="2" type="ORF">ACFSC3_13945</name>
</gene>
<name>A0ABW4NFG5_9SPHN</name>